<dbReference type="PANTHER" id="PTHR46599">
    <property type="entry name" value="PIGGYBAC TRANSPOSABLE ELEMENT-DERIVED PROTEIN 4"/>
    <property type="match status" value="1"/>
</dbReference>
<organism evidence="1 2">
    <name type="scientific">Phytophthora citrophthora</name>
    <dbReference type="NCBI Taxonomy" id="4793"/>
    <lineage>
        <taxon>Eukaryota</taxon>
        <taxon>Sar</taxon>
        <taxon>Stramenopiles</taxon>
        <taxon>Oomycota</taxon>
        <taxon>Peronosporomycetes</taxon>
        <taxon>Peronosporales</taxon>
        <taxon>Peronosporaceae</taxon>
        <taxon>Phytophthora</taxon>
    </lineage>
</organism>
<reference evidence="1" key="1">
    <citation type="submission" date="2023-08" db="EMBL/GenBank/DDBJ databases">
        <title>Reference Genome Resource for the Citrus Pathogen Phytophthora citrophthora.</title>
        <authorList>
            <person name="Moller H."/>
            <person name="Coetzee B."/>
            <person name="Rose L.J."/>
            <person name="Van Niekerk J.M."/>
        </authorList>
    </citation>
    <scope>NUCLEOTIDE SEQUENCE</scope>
    <source>
        <strain evidence="1">STE-U-9442</strain>
    </source>
</reference>
<dbReference type="EMBL" id="JASMQC010000017">
    <property type="protein sequence ID" value="KAK1938850.1"/>
    <property type="molecule type" value="Genomic_DNA"/>
</dbReference>
<gene>
    <name evidence="1" type="ORF">P3T76_008925</name>
</gene>
<dbReference type="AlphaFoldDB" id="A0AAD9GI53"/>
<proteinExistence type="predicted"/>
<comment type="caution">
    <text evidence="1">The sequence shown here is derived from an EMBL/GenBank/DDBJ whole genome shotgun (WGS) entry which is preliminary data.</text>
</comment>
<sequence>MSIAENERYVVYRDKNTVGFYTNDLAGTMTEPMLPGTSTEVVRLCRGLAPLRRWTGDQVMHRKTFQAPATVVAYNIFMNGVDRVDQLRSTNPIRRKEKRLSMSLLTWALDLALINALALFKKVAGSAVERVTLREFKQRVAEKLTAVQRTRREKERCRRQPQPNEPLEDLVGADPSLHAITPNSKKHSSGKLACYLCTLRGFSKKKSGLWLYWLSAGIPRSLLYRLQLPRRPHIQLTWGPLRARRCMC</sequence>
<name>A0AAD9GI53_9STRA</name>
<evidence type="ECO:0000313" key="2">
    <source>
        <dbReference type="Proteomes" id="UP001259832"/>
    </source>
</evidence>
<evidence type="ECO:0008006" key="3">
    <source>
        <dbReference type="Google" id="ProtNLM"/>
    </source>
</evidence>
<protein>
    <recommendedName>
        <fullName evidence="3">PiggyBac transposable element-derived protein domain-containing protein</fullName>
    </recommendedName>
</protein>
<keyword evidence="2" id="KW-1185">Reference proteome</keyword>
<dbReference type="Proteomes" id="UP001259832">
    <property type="component" value="Unassembled WGS sequence"/>
</dbReference>
<evidence type="ECO:0000313" key="1">
    <source>
        <dbReference type="EMBL" id="KAK1938850.1"/>
    </source>
</evidence>
<accession>A0AAD9GI53</accession>
<dbReference type="PANTHER" id="PTHR46599:SF3">
    <property type="entry name" value="PIGGYBAC TRANSPOSABLE ELEMENT-DERIVED PROTEIN 4"/>
    <property type="match status" value="1"/>
</dbReference>